<sequence length="162" mass="18014">MTSNGSQVAADDHQRRRRKEALRQRKNNKGPISSRLMLDIRLKGEVGVISDELLVDLFPRRGSHDVELFPEIIYVALAPWVPNFTTVEDVQWTIVPVHTQASEKAKASFISGAAIHFPVAASSIQPFIQVLQGSDPSRSSFLLAQRGIEIHIVDVTPLHLDT</sequence>
<accession>D4DJD4</accession>
<gene>
    <name evidence="2" type="ORF">TRV_07300</name>
</gene>
<dbReference type="KEGG" id="tve:TRV_07300"/>
<organism evidence="2 3">
    <name type="scientific">Trichophyton verrucosum (strain HKI 0517)</name>
    <dbReference type="NCBI Taxonomy" id="663202"/>
    <lineage>
        <taxon>Eukaryota</taxon>
        <taxon>Fungi</taxon>
        <taxon>Dikarya</taxon>
        <taxon>Ascomycota</taxon>
        <taxon>Pezizomycotina</taxon>
        <taxon>Eurotiomycetes</taxon>
        <taxon>Eurotiomycetidae</taxon>
        <taxon>Onygenales</taxon>
        <taxon>Arthrodermataceae</taxon>
        <taxon>Trichophyton</taxon>
    </lineage>
</organism>
<proteinExistence type="predicted"/>
<dbReference type="GeneID" id="9580847"/>
<dbReference type="EMBL" id="ACYE01000434">
    <property type="protein sequence ID" value="EFE38049.1"/>
    <property type="molecule type" value="Genomic_DNA"/>
</dbReference>
<comment type="caution">
    <text evidence="2">The sequence shown here is derived from an EMBL/GenBank/DDBJ whole genome shotgun (WGS) entry which is preliminary data.</text>
</comment>
<evidence type="ECO:0000256" key="1">
    <source>
        <dbReference type="SAM" id="MobiDB-lite"/>
    </source>
</evidence>
<feature type="region of interest" description="Disordered" evidence="1">
    <location>
        <begin position="1"/>
        <end position="26"/>
    </location>
</feature>
<dbReference type="Pfam" id="PF23120">
    <property type="entry name" value="PEX6_N"/>
    <property type="match status" value="1"/>
</dbReference>
<dbReference type="HOGENOM" id="CLU_1639534_0_0_1"/>
<dbReference type="AlphaFoldDB" id="D4DJD4"/>
<evidence type="ECO:0000313" key="2">
    <source>
        <dbReference type="EMBL" id="EFE38049.1"/>
    </source>
</evidence>
<feature type="non-terminal residue" evidence="2">
    <location>
        <position position="162"/>
    </location>
</feature>
<dbReference type="Proteomes" id="UP000008383">
    <property type="component" value="Unassembled WGS sequence"/>
</dbReference>
<feature type="compositionally biased region" description="Basic residues" evidence="1">
    <location>
        <begin position="15"/>
        <end position="26"/>
    </location>
</feature>
<keyword evidence="3" id="KW-1185">Reference proteome</keyword>
<protein>
    <submittedName>
        <fullName evidence="2">Uncharacterized protein</fullName>
    </submittedName>
</protein>
<evidence type="ECO:0000313" key="3">
    <source>
        <dbReference type="Proteomes" id="UP000008383"/>
    </source>
</evidence>
<dbReference type="RefSeq" id="XP_003018694.1">
    <property type="nucleotide sequence ID" value="XM_003018648.1"/>
</dbReference>
<name>D4DJD4_TRIVH</name>
<reference evidence="3" key="1">
    <citation type="journal article" date="2011" name="Genome Biol.">
        <title>Comparative and functional genomics provide insights into the pathogenicity of dermatophytic fungi.</title>
        <authorList>
            <person name="Burmester A."/>
            <person name="Shelest E."/>
            <person name="Gloeckner G."/>
            <person name="Heddergott C."/>
            <person name="Schindler S."/>
            <person name="Staib P."/>
            <person name="Heidel A."/>
            <person name="Felder M."/>
            <person name="Petzold A."/>
            <person name="Szafranski K."/>
            <person name="Feuermann M."/>
            <person name="Pedruzzi I."/>
            <person name="Priebe S."/>
            <person name="Groth M."/>
            <person name="Winkler R."/>
            <person name="Li W."/>
            <person name="Kniemeyer O."/>
            <person name="Schroeckh V."/>
            <person name="Hertweck C."/>
            <person name="Hube B."/>
            <person name="White T.C."/>
            <person name="Platzer M."/>
            <person name="Guthke R."/>
            <person name="Heitman J."/>
            <person name="Woestemeyer J."/>
            <person name="Zipfel P.F."/>
            <person name="Monod M."/>
            <person name="Brakhage A.A."/>
        </authorList>
    </citation>
    <scope>NUCLEOTIDE SEQUENCE [LARGE SCALE GENOMIC DNA]</scope>
    <source>
        <strain evidence="3">HKI 0517</strain>
    </source>
</reference>